<comment type="caution">
    <text evidence="1">The sequence shown here is derived from an EMBL/GenBank/DDBJ whole genome shotgun (WGS) entry which is preliminary data.</text>
</comment>
<dbReference type="PANTHER" id="PTHR31025:SF30">
    <property type="entry name" value="SI:DKEY-15H8.17"/>
    <property type="match status" value="1"/>
</dbReference>
<evidence type="ECO:0000313" key="2">
    <source>
        <dbReference type="Proteomes" id="UP001488805"/>
    </source>
</evidence>
<dbReference type="EMBL" id="JBCEZU010000586">
    <property type="protein sequence ID" value="KAK9515910.1"/>
    <property type="molecule type" value="Genomic_DNA"/>
</dbReference>
<dbReference type="PANTHER" id="PTHR31025">
    <property type="entry name" value="SI:CH211-196P9.1-RELATED"/>
    <property type="match status" value="1"/>
</dbReference>
<proteinExistence type="predicted"/>
<name>A0AAW1E282_ZOAVI</name>
<keyword evidence="2" id="KW-1185">Reference proteome</keyword>
<reference evidence="1 2" key="1">
    <citation type="journal article" date="2024" name="Genome Biol. Evol.">
        <title>Chromosome-level genome assembly of the viviparous eelpout Zoarces viviparus.</title>
        <authorList>
            <person name="Fuhrmann N."/>
            <person name="Brasseur M.V."/>
            <person name="Bakowski C.E."/>
            <person name="Podsiadlowski L."/>
            <person name="Prost S."/>
            <person name="Krehenwinkel H."/>
            <person name="Mayer C."/>
        </authorList>
    </citation>
    <scope>NUCLEOTIDE SEQUENCE [LARGE SCALE GENOMIC DNA]</scope>
    <source>
        <strain evidence="1">NO-MEL_2022_Ind0_liver</strain>
    </source>
</reference>
<dbReference type="Proteomes" id="UP001488805">
    <property type="component" value="Unassembled WGS sequence"/>
</dbReference>
<gene>
    <name evidence="1" type="ORF">VZT92_026509</name>
</gene>
<organism evidence="1 2">
    <name type="scientific">Zoarces viviparus</name>
    <name type="common">Viviparous eelpout</name>
    <name type="synonym">Blennius viviparus</name>
    <dbReference type="NCBI Taxonomy" id="48416"/>
    <lineage>
        <taxon>Eukaryota</taxon>
        <taxon>Metazoa</taxon>
        <taxon>Chordata</taxon>
        <taxon>Craniata</taxon>
        <taxon>Vertebrata</taxon>
        <taxon>Euteleostomi</taxon>
        <taxon>Actinopterygii</taxon>
        <taxon>Neopterygii</taxon>
        <taxon>Teleostei</taxon>
        <taxon>Neoteleostei</taxon>
        <taxon>Acanthomorphata</taxon>
        <taxon>Eupercaria</taxon>
        <taxon>Perciformes</taxon>
        <taxon>Cottioidei</taxon>
        <taxon>Zoarcales</taxon>
        <taxon>Zoarcidae</taxon>
        <taxon>Zoarcinae</taxon>
        <taxon>Zoarces</taxon>
    </lineage>
</organism>
<protein>
    <submittedName>
        <fullName evidence="1">Uncharacterized protein</fullName>
    </submittedName>
</protein>
<sequence length="107" mass="12185">MHFDPVSQSANMSSKWYENFKVPWAQMPEEVQSAIANSKRPAPDKRRQMIRIIVDEIRKFEANPTRNECLTICRQIIRQYPGSFADMEPGGVIIGGGFTSLLSQVKI</sequence>
<dbReference type="AlphaFoldDB" id="A0AAW1E282"/>
<evidence type="ECO:0000313" key="1">
    <source>
        <dbReference type="EMBL" id="KAK9515910.1"/>
    </source>
</evidence>
<accession>A0AAW1E282</accession>